<evidence type="ECO:0000313" key="4">
    <source>
        <dbReference type="EMBL" id="WEB37997.1"/>
    </source>
</evidence>
<dbReference type="PANTHER" id="PTHR13789:SF309">
    <property type="entry name" value="PUTATIVE (AFU_ORTHOLOGUE AFUA_6G14510)-RELATED"/>
    <property type="match status" value="1"/>
</dbReference>
<gene>
    <name evidence="4" type="ORF">MOV08_00815</name>
</gene>
<name>A0ABY8A2Q5_9ACTN</name>
<feature type="domain" description="FAD-binding" evidence="3">
    <location>
        <begin position="67"/>
        <end position="400"/>
    </location>
</feature>
<sequence length="432" mass="45845">MDALSAGAAHRRRGTGPAPVFLLDDRLPTTDGHRPIRIRPSAHAPYGFEEIGALEAYMDNYRGARTAVIVGAGVAGLTAATALAHDGWQVEIAEVGPLEATSTGGLCLTGPSLRALDELGLADACLAEGYGMSTITHVDVNGEPAGEVRLPRLIGARRPAMVGIARPVLHRILYTEAGRCGVVVRHGVTVAAVDQEGELVRVRLSDGTVRQVALLVGADGIRSSARDLLGLETSLDFHGQMVWRALVPRPLWATGIHQFAGKADTAGLVPLSARQAYVFLTENGVERSVLPDAELAPRLQQLLEAFPGRVEEIRSLVSVSEPVVRRPVLTAHLEGAWNRGNGVVIGDAAHAPAPQMASGAALAVEDGLVLARELGRHESVDAGLQAFVGRRTQRCRTLVETSVAIAGLEQAQRHHEAYRLVDSCHRLMAEPA</sequence>
<keyword evidence="5" id="KW-1185">Reference proteome</keyword>
<dbReference type="Pfam" id="PF01494">
    <property type="entry name" value="FAD_binding_3"/>
    <property type="match status" value="1"/>
</dbReference>
<dbReference type="InterPro" id="IPR002938">
    <property type="entry name" value="FAD-bd"/>
</dbReference>
<accession>A0ABY8A2Q5</accession>
<keyword evidence="2 4" id="KW-0503">Monooxygenase</keyword>
<dbReference type="EMBL" id="CP095749">
    <property type="protein sequence ID" value="WEB37997.1"/>
    <property type="molecule type" value="Genomic_DNA"/>
</dbReference>
<dbReference type="GO" id="GO:0004497">
    <property type="term" value="F:monooxygenase activity"/>
    <property type="evidence" value="ECO:0007669"/>
    <property type="project" value="UniProtKB-KW"/>
</dbReference>
<reference evidence="4 5" key="1">
    <citation type="submission" date="2022-03" db="EMBL/GenBank/DDBJ databases">
        <title>Streptomyces yunnanensis P86,complete genome.</title>
        <authorList>
            <person name="Chen S."/>
            <person name="Zhang Q."/>
        </authorList>
    </citation>
    <scope>NUCLEOTIDE SEQUENCE [LARGE SCALE GENOMIC DNA]</scope>
    <source>
        <strain evidence="4 5">P86</strain>
    </source>
</reference>
<dbReference type="PANTHER" id="PTHR13789">
    <property type="entry name" value="MONOOXYGENASE"/>
    <property type="match status" value="1"/>
</dbReference>
<dbReference type="SUPFAM" id="SSF51905">
    <property type="entry name" value="FAD/NAD(P)-binding domain"/>
    <property type="match status" value="1"/>
</dbReference>
<evidence type="ECO:0000256" key="1">
    <source>
        <dbReference type="ARBA" id="ARBA00023002"/>
    </source>
</evidence>
<dbReference type="PRINTS" id="PR00420">
    <property type="entry name" value="RNGMNOXGNASE"/>
</dbReference>
<dbReference type="InterPro" id="IPR050493">
    <property type="entry name" value="FAD-dep_Monooxygenase_BioMet"/>
</dbReference>
<proteinExistence type="predicted"/>
<dbReference type="InterPro" id="IPR036188">
    <property type="entry name" value="FAD/NAD-bd_sf"/>
</dbReference>
<protein>
    <submittedName>
        <fullName evidence="4">FAD-dependent monooxygenase</fullName>
    </submittedName>
</protein>
<evidence type="ECO:0000313" key="5">
    <source>
        <dbReference type="Proteomes" id="UP001218629"/>
    </source>
</evidence>
<evidence type="ECO:0000256" key="2">
    <source>
        <dbReference type="ARBA" id="ARBA00023033"/>
    </source>
</evidence>
<organism evidence="4 5">
    <name type="scientific">Streptomyces yunnanensis</name>
    <dbReference type="NCBI Taxonomy" id="156453"/>
    <lineage>
        <taxon>Bacteria</taxon>
        <taxon>Bacillati</taxon>
        <taxon>Actinomycetota</taxon>
        <taxon>Actinomycetes</taxon>
        <taxon>Kitasatosporales</taxon>
        <taxon>Streptomycetaceae</taxon>
        <taxon>Streptomyces</taxon>
    </lineage>
</organism>
<dbReference type="Gene3D" id="3.50.50.60">
    <property type="entry name" value="FAD/NAD(P)-binding domain"/>
    <property type="match status" value="1"/>
</dbReference>
<dbReference type="RefSeq" id="WP_275305753.1">
    <property type="nucleotide sequence ID" value="NZ_CP095749.1"/>
</dbReference>
<dbReference type="Proteomes" id="UP001218629">
    <property type="component" value="Chromosome"/>
</dbReference>
<keyword evidence="1" id="KW-0560">Oxidoreductase</keyword>
<evidence type="ECO:0000259" key="3">
    <source>
        <dbReference type="Pfam" id="PF01494"/>
    </source>
</evidence>